<dbReference type="Proteomes" id="UP001226160">
    <property type="component" value="Unassembled WGS sequence"/>
</dbReference>
<name>A0AAP4BWF4_9CORY</name>
<dbReference type="AlphaFoldDB" id="A0AAP4BWF4"/>
<dbReference type="Gene3D" id="3.40.50.720">
    <property type="entry name" value="NAD(P)-binding Rossmann-like Domain"/>
    <property type="match status" value="1"/>
</dbReference>
<proteinExistence type="predicted"/>
<reference evidence="1" key="1">
    <citation type="submission" date="2023-05" db="EMBL/GenBank/DDBJ databases">
        <title>Metabolic capabilities are highly conserved among human nasal-associated Corynebacterium species in pangenomic analyses.</title>
        <authorList>
            <person name="Tran T.H."/>
            <person name="Roberts A.Q."/>
            <person name="Escapa I.F."/>
            <person name="Gao W."/>
            <person name="Conlan S."/>
            <person name="Kong H."/>
            <person name="Segre J.A."/>
            <person name="Kelly M.S."/>
            <person name="Lemon K.P."/>
        </authorList>
    </citation>
    <scope>NUCLEOTIDE SEQUENCE</scope>
    <source>
        <strain evidence="1">KPL2654</strain>
    </source>
</reference>
<gene>
    <name evidence="1" type="ORF">QPX54_10110</name>
</gene>
<evidence type="ECO:0000313" key="1">
    <source>
        <dbReference type="EMBL" id="MDK4326851.1"/>
    </source>
</evidence>
<protein>
    <recommendedName>
        <fullName evidence="3">TOMM leader peptide-binding protein</fullName>
    </recommendedName>
</protein>
<evidence type="ECO:0000313" key="2">
    <source>
        <dbReference type="Proteomes" id="UP001226160"/>
    </source>
</evidence>
<accession>A0AAP4BWF4</accession>
<comment type="caution">
    <text evidence="1">The sequence shown here is derived from an EMBL/GenBank/DDBJ whole genome shotgun (WGS) entry which is preliminary data.</text>
</comment>
<evidence type="ECO:0008006" key="3">
    <source>
        <dbReference type="Google" id="ProtNLM"/>
    </source>
</evidence>
<dbReference type="RefSeq" id="WP_284590000.1">
    <property type="nucleotide sequence ID" value="NZ_CP100361.1"/>
</dbReference>
<organism evidence="1 2">
    <name type="scientific">Corynebacterium propinquum</name>
    <dbReference type="NCBI Taxonomy" id="43769"/>
    <lineage>
        <taxon>Bacteria</taxon>
        <taxon>Bacillati</taxon>
        <taxon>Actinomycetota</taxon>
        <taxon>Actinomycetes</taxon>
        <taxon>Mycobacteriales</taxon>
        <taxon>Corynebacteriaceae</taxon>
        <taxon>Corynebacterium</taxon>
    </lineage>
</organism>
<dbReference type="EMBL" id="JASNVP010000010">
    <property type="protein sequence ID" value="MDK4326851.1"/>
    <property type="molecule type" value="Genomic_DNA"/>
</dbReference>
<sequence>MGGEQHRFYFAPGVRVVQRDEHCLQFGVDSTRVGIIETARPDAFAAGLHQLPRVFSREDFSMASHYADLGQSAAHSLFDDLLAYGIIRSAAPKPVIVFGTSPLATMVRNSLAEANFLVRSPLPGEPEETYLSMQNAKDNNIPLVIVDKLADTTGLSPMLLSLARTWIPVSLIDATSVVGPIHVDGVGPCPLCMELHRTDRDPTWHAAAQGLRQGTTQPSQAGHHFPTAAAHLAIAQVIVVLETLYGLSPPPGALPHRLHPGELYELDPYARPQQRIIDNHPRCPECFMHTGGRYPISPGQTAGLSSDLSH</sequence>